<dbReference type="AlphaFoldDB" id="A0A6G9AIX6"/>
<dbReference type="GO" id="GO:0016740">
    <property type="term" value="F:transferase activity"/>
    <property type="evidence" value="ECO:0007669"/>
    <property type="project" value="UniProtKB-KW"/>
</dbReference>
<evidence type="ECO:0000313" key="3">
    <source>
        <dbReference type="Proteomes" id="UP000501802"/>
    </source>
</evidence>
<accession>A0A6G9AIX6</accession>
<dbReference type="RefSeq" id="WP_167206305.1">
    <property type="nucleotide sequence ID" value="NZ_CP050063.1"/>
</dbReference>
<evidence type="ECO:0000259" key="1">
    <source>
        <dbReference type="Pfam" id="PF13480"/>
    </source>
</evidence>
<dbReference type="Gene3D" id="3.40.630.30">
    <property type="match status" value="1"/>
</dbReference>
<evidence type="ECO:0000313" key="2">
    <source>
        <dbReference type="EMBL" id="QIP12294.1"/>
    </source>
</evidence>
<dbReference type="SUPFAM" id="SSF55729">
    <property type="entry name" value="Acyl-CoA N-acyltransferases (Nat)"/>
    <property type="match status" value="1"/>
</dbReference>
<protein>
    <submittedName>
        <fullName evidence="2">GNAT family N-acetyltransferase</fullName>
    </submittedName>
</protein>
<dbReference type="InterPro" id="IPR016181">
    <property type="entry name" value="Acyl_CoA_acyltransferase"/>
</dbReference>
<organism evidence="2 3">
    <name type="scientific">Spirosoma aureum</name>
    <dbReference type="NCBI Taxonomy" id="2692134"/>
    <lineage>
        <taxon>Bacteria</taxon>
        <taxon>Pseudomonadati</taxon>
        <taxon>Bacteroidota</taxon>
        <taxon>Cytophagia</taxon>
        <taxon>Cytophagales</taxon>
        <taxon>Cytophagaceae</taxon>
        <taxon>Spirosoma</taxon>
    </lineage>
</organism>
<keyword evidence="3" id="KW-1185">Reference proteome</keyword>
<sequence length="323" mass="36917">MPTFVPRQQLNAAAWDACVLASTQRIVYGYSWYLDAVLPAPDWCWMGLVVYDERGNYRAVMPVPLRRKQVAGILHPWVVHQPFFCQFLSVFSLDTSLDPALFLQAIQNRFRYGSSLSLNVSKPLSCEAQTLTTHVLDLSVGYDAVFRQYSSDRRINLRRAEAANWTISDSSDLNPLLGLFRLNHADTIRGGVADWAYTIFANLGDELVKRGFGILRYAMQEGRIEAGALFVREGNRIIYLFNAASETGRKKNARTLLIDQVIRDYAGQKLVFDFESPEKQSIASFYESFGSTRESFYSFRWSRLTAFERVLVRLSRLVTLKKM</sequence>
<dbReference type="InterPro" id="IPR038740">
    <property type="entry name" value="BioF2-like_GNAT_dom"/>
</dbReference>
<dbReference type="KEGG" id="spib:G8759_06465"/>
<proteinExistence type="predicted"/>
<reference evidence="2 3" key="1">
    <citation type="submission" date="2020-03" db="EMBL/GenBank/DDBJ databases">
        <authorList>
            <person name="Kim M.K."/>
        </authorList>
    </citation>
    <scope>NUCLEOTIDE SEQUENCE [LARGE SCALE GENOMIC DNA]</scope>
    <source>
        <strain evidence="2 3">BT328</strain>
    </source>
</reference>
<gene>
    <name evidence="2" type="ORF">G8759_06465</name>
</gene>
<dbReference type="Pfam" id="PF13480">
    <property type="entry name" value="Acetyltransf_6"/>
    <property type="match status" value="1"/>
</dbReference>
<feature type="domain" description="BioF2-like acetyltransferase" evidence="1">
    <location>
        <begin position="156"/>
        <end position="274"/>
    </location>
</feature>
<dbReference type="EMBL" id="CP050063">
    <property type="protein sequence ID" value="QIP12294.1"/>
    <property type="molecule type" value="Genomic_DNA"/>
</dbReference>
<dbReference type="Proteomes" id="UP000501802">
    <property type="component" value="Chromosome"/>
</dbReference>
<keyword evidence="2" id="KW-0808">Transferase</keyword>
<name>A0A6G9AIX6_9BACT</name>